<dbReference type="EMBL" id="PCVM01000001">
    <property type="protein sequence ID" value="PIQ73887.1"/>
    <property type="molecule type" value="Genomic_DNA"/>
</dbReference>
<dbReference type="Proteomes" id="UP000231056">
    <property type="component" value="Unassembled WGS sequence"/>
</dbReference>
<organism evidence="1 2">
    <name type="scientific">Candidatus Roizmanbacteria bacterium CG11_big_fil_rev_8_21_14_0_20_36_8</name>
    <dbReference type="NCBI Taxonomy" id="1974856"/>
    <lineage>
        <taxon>Bacteria</taxon>
        <taxon>Candidatus Roizmaniibacteriota</taxon>
    </lineage>
</organism>
<evidence type="ECO:0000313" key="1">
    <source>
        <dbReference type="EMBL" id="PIQ73887.1"/>
    </source>
</evidence>
<dbReference type="Gene3D" id="3.10.450.620">
    <property type="entry name" value="JHP933, nucleotidyltransferase-like core domain"/>
    <property type="match status" value="1"/>
</dbReference>
<evidence type="ECO:0008006" key="3">
    <source>
        <dbReference type="Google" id="ProtNLM"/>
    </source>
</evidence>
<dbReference type="AlphaFoldDB" id="A0A2M6IVP3"/>
<dbReference type="InterPro" id="IPR014942">
    <property type="entry name" value="AbiEii"/>
</dbReference>
<proteinExistence type="predicted"/>
<comment type="caution">
    <text evidence="1">The sequence shown here is derived from an EMBL/GenBank/DDBJ whole genome shotgun (WGS) entry which is preliminary data.</text>
</comment>
<sequence length="223" mass="26248">MGQNTDQNPRYLTAEQDAVFHSLIQDPYLRDKYYFTGGTALSAFHLYHRYSEDLDFFTTKPLEKERILQLLQSLSKSLSFTFDTQSHDVTLINILTFKDDKTLKVDFASYPYPILQPPSIYKGFQIDSTRDITANKLTCINQRSEVKDFVDLYFLLKEWNIWDASYGYETKFSRRFEPFLFSSDLSIIEDFKTLPRMIKPITLDELKVFYLNLAKELVKDSVE</sequence>
<protein>
    <recommendedName>
        <fullName evidence="3">Nucleotidyl transferase AbiEii/AbiGii toxin family protein</fullName>
    </recommendedName>
</protein>
<name>A0A2M6IVP3_9BACT</name>
<dbReference type="Pfam" id="PF08843">
    <property type="entry name" value="AbiEii"/>
    <property type="match status" value="1"/>
</dbReference>
<accession>A0A2M6IVP3</accession>
<gene>
    <name evidence="1" type="ORF">COV58_00020</name>
</gene>
<evidence type="ECO:0000313" key="2">
    <source>
        <dbReference type="Proteomes" id="UP000231056"/>
    </source>
</evidence>
<reference evidence="1 2" key="1">
    <citation type="submission" date="2017-09" db="EMBL/GenBank/DDBJ databases">
        <title>Depth-based differentiation of microbial function through sediment-hosted aquifers and enrichment of novel symbionts in the deep terrestrial subsurface.</title>
        <authorList>
            <person name="Probst A.J."/>
            <person name="Ladd B."/>
            <person name="Jarett J.K."/>
            <person name="Geller-Mcgrath D.E."/>
            <person name="Sieber C.M."/>
            <person name="Emerson J.B."/>
            <person name="Anantharaman K."/>
            <person name="Thomas B.C."/>
            <person name="Malmstrom R."/>
            <person name="Stieglmeier M."/>
            <person name="Klingl A."/>
            <person name="Woyke T."/>
            <person name="Ryan C.M."/>
            <person name="Banfield J.F."/>
        </authorList>
    </citation>
    <scope>NUCLEOTIDE SEQUENCE [LARGE SCALE GENOMIC DNA]</scope>
    <source>
        <strain evidence="1">CG11_big_fil_rev_8_21_14_0_20_36_8</strain>
    </source>
</reference>